<comment type="caution">
    <text evidence="1">The sequence shown here is derived from an EMBL/GenBank/DDBJ whole genome shotgun (WGS) entry which is preliminary data.</text>
</comment>
<evidence type="ECO:0000313" key="1">
    <source>
        <dbReference type="EMBL" id="GFZ09049.1"/>
    </source>
</evidence>
<dbReference type="EMBL" id="BJWL01000020">
    <property type="protein sequence ID" value="GFZ09049.1"/>
    <property type="molecule type" value="Genomic_DNA"/>
</dbReference>
<dbReference type="Proteomes" id="UP000585474">
    <property type="component" value="Unassembled WGS sequence"/>
</dbReference>
<protein>
    <submittedName>
        <fullName evidence="1">Uncharacterized protein</fullName>
    </submittedName>
</protein>
<dbReference type="AlphaFoldDB" id="A0A7J0GE34"/>
<keyword evidence="2" id="KW-1185">Reference proteome</keyword>
<reference evidence="1 2" key="1">
    <citation type="submission" date="2019-07" db="EMBL/GenBank/DDBJ databases">
        <title>De Novo Assembly of kiwifruit Actinidia rufa.</title>
        <authorList>
            <person name="Sugita-Konishi S."/>
            <person name="Sato K."/>
            <person name="Mori E."/>
            <person name="Abe Y."/>
            <person name="Kisaki G."/>
            <person name="Hamano K."/>
            <person name="Suezawa K."/>
            <person name="Otani M."/>
            <person name="Fukuda T."/>
            <person name="Manabe T."/>
            <person name="Gomi K."/>
            <person name="Tabuchi M."/>
            <person name="Akimitsu K."/>
            <person name="Kataoka I."/>
        </authorList>
    </citation>
    <scope>NUCLEOTIDE SEQUENCE [LARGE SCALE GENOMIC DNA]</scope>
    <source>
        <strain evidence="2">cv. Fuchu</strain>
    </source>
</reference>
<name>A0A7J0GE34_9ERIC</name>
<proteinExistence type="predicted"/>
<dbReference type="OrthoDB" id="1426993at2759"/>
<gene>
    <name evidence="1" type="ORF">Acr_20g0008570</name>
</gene>
<accession>A0A7J0GE34</accession>
<evidence type="ECO:0000313" key="2">
    <source>
        <dbReference type="Proteomes" id="UP000585474"/>
    </source>
</evidence>
<organism evidence="1 2">
    <name type="scientific">Actinidia rufa</name>
    <dbReference type="NCBI Taxonomy" id="165716"/>
    <lineage>
        <taxon>Eukaryota</taxon>
        <taxon>Viridiplantae</taxon>
        <taxon>Streptophyta</taxon>
        <taxon>Embryophyta</taxon>
        <taxon>Tracheophyta</taxon>
        <taxon>Spermatophyta</taxon>
        <taxon>Magnoliopsida</taxon>
        <taxon>eudicotyledons</taxon>
        <taxon>Gunneridae</taxon>
        <taxon>Pentapetalae</taxon>
        <taxon>asterids</taxon>
        <taxon>Ericales</taxon>
        <taxon>Actinidiaceae</taxon>
        <taxon>Actinidia</taxon>
    </lineage>
</organism>
<sequence>MIASALNPNPNSTIQNTIANPTSYLTTADLQALIRQASICVDDEFKQHIVNYKWFFDQLGLSELVRLEITKVIIEMAAVHSEECMAIDGSLLANICTVTQTQLPFSRLIETNPFPHNGSLYMTTCMTGMEYKPAFVDGGASINATPLSTFRRTEIFDDHMVKQPTTISGLVVIRSSPLAMFL</sequence>